<evidence type="ECO:0000256" key="1">
    <source>
        <dbReference type="SAM" id="Phobius"/>
    </source>
</evidence>
<comment type="caution">
    <text evidence="2">The sequence shown here is derived from an EMBL/GenBank/DDBJ whole genome shotgun (WGS) entry which is preliminary data.</text>
</comment>
<dbReference type="EMBL" id="JAPWTK010000123">
    <property type="protein sequence ID" value="KAJ8949154.1"/>
    <property type="molecule type" value="Genomic_DNA"/>
</dbReference>
<keyword evidence="1" id="KW-0472">Membrane</keyword>
<sequence length="67" mass="7179">MAKNKMATIPILKISIPGHVSPNRLEPVNGACPFHVPLAVLSGLFTVLCGSMLHLFVCEFEKKCSAA</sequence>
<evidence type="ECO:0000313" key="2">
    <source>
        <dbReference type="EMBL" id="KAJ8949154.1"/>
    </source>
</evidence>
<protein>
    <submittedName>
        <fullName evidence="2">Uncharacterized protein</fullName>
    </submittedName>
</protein>
<dbReference type="Proteomes" id="UP001162162">
    <property type="component" value="Unassembled WGS sequence"/>
</dbReference>
<feature type="transmembrane region" description="Helical" evidence="1">
    <location>
        <begin position="34"/>
        <end position="57"/>
    </location>
</feature>
<name>A0AAV8YEG4_9CUCU</name>
<reference evidence="2" key="1">
    <citation type="journal article" date="2023" name="Insect Mol. Biol.">
        <title>Genome sequencing provides insights into the evolution of gene families encoding plant cell wall-degrading enzymes in longhorned beetles.</title>
        <authorList>
            <person name="Shin N.R."/>
            <person name="Okamura Y."/>
            <person name="Kirsch R."/>
            <person name="Pauchet Y."/>
        </authorList>
    </citation>
    <scope>NUCLEOTIDE SEQUENCE</scope>
    <source>
        <strain evidence="2">AMC_N1</strain>
    </source>
</reference>
<dbReference type="AlphaFoldDB" id="A0AAV8YEG4"/>
<evidence type="ECO:0000313" key="3">
    <source>
        <dbReference type="Proteomes" id="UP001162162"/>
    </source>
</evidence>
<organism evidence="2 3">
    <name type="scientific">Aromia moschata</name>
    <dbReference type="NCBI Taxonomy" id="1265417"/>
    <lineage>
        <taxon>Eukaryota</taxon>
        <taxon>Metazoa</taxon>
        <taxon>Ecdysozoa</taxon>
        <taxon>Arthropoda</taxon>
        <taxon>Hexapoda</taxon>
        <taxon>Insecta</taxon>
        <taxon>Pterygota</taxon>
        <taxon>Neoptera</taxon>
        <taxon>Endopterygota</taxon>
        <taxon>Coleoptera</taxon>
        <taxon>Polyphaga</taxon>
        <taxon>Cucujiformia</taxon>
        <taxon>Chrysomeloidea</taxon>
        <taxon>Cerambycidae</taxon>
        <taxon>Cerambycinae</taxon>
        <taxon>Callichromatini</taxon>
        <taxon>Aromia</taxon>
    </lineage>
</organism>
<proteinExistence type="predicted"/>
<keyword evidence="1" id="KW-1133">Transmembrane helix</keyword>
<gene>
    <name evidence="2" type="ORF">NQ318_012902</name>
</gene>
<keyword evidence="3" id="KW-1185">Reference proteome</keyword>
<keyword evidence="1" id="KW-0812">Transmembrane</keyword>
<accession>A0AAV8YEG4</accession>